<protein>
    <submittedName>
        <fullName evidence="1">Uncharacterized protein</fullName>
    </submittedName>
</protein>
<dbReference type="Proteomes" id="UP000233551">
    <property type="component" value="Unassembled WGS sequence"/>
</dbReference>
<organism evidence="1 2">
    <name type="scientific">Punica granatum</name>
    <name type="common">Pomegranate</name>
    <dbReference type="NCBI Taxonomy" id="22663"/>
    <lineage>
        <taxon>Eukaryota</taxon>
        <taxon>Viridiplantae</taxon>
        <taxon>Streptophyta</taxon>
        <taxon>Embryophyta</taxon>
        <taxon>Tracheophyta</taxon>
        <taxon>Spermatophyta</taxon>
        <taxon>Magnoliopsida</taxon>
        <taxon>eudicotyledons</taxon>
        <taxon>Gunneridae</taxon>
        <taxon>Pentapetalae</taxon>
        <taxon>rosids</taxon>
        <taxon>malvids</taxon>
        <taxon>Myrtales</taxon>
        <taxon>Lythraceae</taxon>
        <taxon>Punica</taxon>
    </lineage>
</organism>
<reference evidence="1 2" key="1">
    <citation type="submission" date="2017-11" db="EMBL/GenBank/DDBJ databases">
        <title>De-novo sequencing of pomegranate (Punica granatum L.) genome.</title>
        <authorList>
            <person name="Akparov Z."/>
            <person name="Amiraslanov A."/>
            <person name="Hajiyeva S."/>
            <person name="Abbasov M."/>
            <person name="Kaur K."/>
            <person name="Hamwieh A."/>
            <person name="Solovyev V."/>
            <person name="Salamov A."/>
            <person name="Braich B."/>
            <person name="Kosarev P."/>
            <person name="Mahmoud A."/>
            <person name="Hajiyev E."/>
            <person name="Babayeva S."/>
            <person name="Izzatullayeva V."/>
            <person name="Mammadov A."/>
            <person name="Mammadov A."/>
            <person name="Sharifova S."/>
            <person name="Ojaghi J."/>
            <person name="Eynullazada K."/>
            <person name="Bayramov B."/>
            <person name="Abdulazimova A."/>
            <person name="Shahmuradov I."/>
        </authorList>
    </citation>
    <scope>NUCLEOTIDE SEQUENCE [LARGE SCALE GENOMIC DNA]</scope>
    <source>
        <strain evidence="2">cv. AG2017</strain>
        <tissue evidence="1">Leaf</tissue>
    </source>
</reference>
<accession>A0A2I0KS74</accession>
<sequence length="98" mass="11374">MEFVGSNGEQESRGFWGRKWKQSCEADRKEEGSEGRHCSELKESYFDEVRALVNYVGRGDRGNGGNNFIVHLEFLPANTLNLELSIFIHLEPFHREKR</sequence>
<gene>
    <name evidence="1" type="ORF">CRG98_008332</name>
</gene>
<name>A0A2I0KS74_PUNGR</name>
<dbReference type="EMBL" id="PGOL01000385">
    <property type="protein sequence ID" value="PKI71332.1"/>
    <property type="molecule type" value="Genomic_DNA"/>
</dbReference>
<comment type="caution">
    <text evidence="1">The sequence shown here is derived from an EMBL/GenBank/DDBJ whole genome shotgun (WGS) entry which is preliminary data.</text>
</comment>
<evidence type="ECO:0000313" key="2">
    <source>
        <dbReference type="Proteomes" id="UP000233551"/>
    </source>
</evidence>
<proteinExistence type="predicted"/>
<keyword evidence="2" id="KW-1185">Reference proteome</keyword>
<dbReference type="AlphaFoldDB" id="A0A2I0KS74"/>
<evidence type="ECO:0000313" key="1">
    <source>
        <dbReference type="EMBL" id="PKI71332.1"/>
    </source>
</evidence>